<dbReference type="EMBL" id="JAVBVO010000004">
    <property type="protein sequence ID" value="MDZ5759914.1"/>
    <property type="molecule type" value="Genomic_DNA"/>
</dbReference>
<evidence type="ECO:0000313" key="1">
    <source>
        <dbReference type="EMBL" id="MDZ5759914.1"/>
    </source>
</evidence>
<evidence type="ECO:0000313" key="2">
    <source>
        <dbReference type="Proteomes" id="UP001290462"/>
    </source>
</evidence>
<name>A0AAW9K6T1_CARML</name>
<comment type="caution">
    <text evidence="1">The sequence shown here is derived from an EMBL/GenBank/DDBJ whole genome shotgun (WGS) entry which is preliminary data.</text>
</comment>
<dbReference type="RefSeq" id="WP_322809495.1">
    <property type="nucleotide sequence ID" value="NZ_JAVBVO010000004.1"/>
</dbReference>
<gene>
    <name evidence="1" type="ORF">RAK27_14725</name>
</gene>
<dbReference type="Proteomes" id="UP001290462">
    <property type="component" value="Unassembled WGS sequence"/>
</dbReference>
<dbReference type="AlphaFoldDB" id="A0AAW9K6T1"/>
<proteinExistence type="predicted"/>
<sequence length="101" mass="11622">MIKELIEGWSIQMNANTICYEDHEANYVVLPKMEEASFGDLIPVIFKISQGELVIQQMSHLVKSLTINQQKQLVICWRDEFIGQHDEVLATTVPFVIEDTE</sequence>
<protein>
    <submittedName>
        <fullName evidence="1">Uncharacterized protein</fullName>
    </submittedName>
</protein>
<organism evidence="1 2">
    <name type="scientific">Carnobacterium maltaromaticum</name>
    <name type="common">Carnobacterium piscicola</name>
    <dbReference type="NCBI Taxonomy" id="2751"/>
    <lineage>
        <taxon>Bacteria</taxon>
        <taxon>Bacillati</taxon>
        <taxon>Bacillota</taxon>
        <taxon>Bacilli</taxon>
        <taxon>Lactobacillales</taxon>
        <taxon>Carnobacteriaceae</taxon>
        <taxon>Carnobacterium</taxon>
    </lineage>
</organism>
<reference evidence="1" key="1">
    <citation type="submission" date="2023-08" db="EMBL/GenBank/DDBJ databases">
        <title>Genomic characterization of piscicolin 126 produced by Carnobacterium maltaromaticum CM22 strain isolated from salmon (Salmo salar).</title>
        <authorList>
            <person name="Gonzalez-Gragera E."/>
            <person name="Garcia-Lopez J.D."/>
            <person name="Teso-Perez C."/>
            <person name="Gimenez-Hernandez I."/>
            <person name="Peralta-Sanchez J.M."/>
            <person name="Valdivia E."/>
            <person name="Montalban-Lopez M."/>
            <person name="Martin-Platero A.M."/>
            <person name="Banos A."/>
            <person name="Martinez-Bueno M."/>
        </authorList>
    </citation>
    <scope>NUCLEOTIDE SEQUENCE</scope>
    <source>
        <strain evidence="1">CM22</strain>
    </source>
</reference>
<accession>A0AAW9K6T1</accession>